<dbReference type="KEGG" id="smam:Mal15_19490"/>
<dbReference type="AlphaFoldDB" id="A0A5B9MB05"/>
<protein>
    <submittedName>
        <fullName evidence="1">Uncharacterized protein</fullName>
    </submittedName>
</protein>
<name>A0A5B9MB05_9BACT</name>
<proteinExistence type="predicted"/>
<evidence type="ECO:0000313" key="1">
    <source>
        <dbReference type="EMBL" id="QEF97903.1"/>
    </source>
</evidence>
<accession>A0A5B9MB05</accession>
<gene>
    <name evidence="1" type="ORF">Mal15_19490</name>
</gene>
<dbReference type="Proteomes" id="UP000321353">
    <property type="component" value="Chromosome"/>
</dbReference>
<dbReference type="EMBL" id="CP036264">
    <property type="protein sequence ID" value="QEF97903.1"/>
    <property type="molecule type" value="Genomic_DNA"/>
</dbReference>
<sequence length="164" mass="18901">MNIAELARPEVSDPIDPKDEIRFLFGANPFANKMCQLQKDPAYLGYYMNHWHRPPPLPGPGDVGDSVLGIPWLWYWLAIGCEGCASEPDHFVLPVVIALWHRAIRTGRREVPLKKEFLEEFELKPRSADRALKRLHEKSLILYIVHNTKQNNVLLLPTPRLDDE</sequence>
<dbReference type="RefSeq" id="WP_147867506.1">
    <property type="nucleotide sequence ID" value="NZ_CP036264.1"/>
</dbReference>
<evidence type="ECO:0000313" key="2">
    <source>
        <dbReference type="Proteomes" id="UP000321353"/>
    </source>
</evidence>
<reference evidence="1 2" key="1">
    <citation type="submission" date="2019-02" db="EMBL/GenBank/DDBJ databases">
        <title>Planctomycetal bacteria perform biofilm scaping via a novel small molecule.</title>
        <authorList>
            <person name="Jeske O."/>
            <person name="Boedeker C."/>
            <person name="Wiegand S."/>
            <person name="Breitling P."/>
            <person name="Kallscheuer N."/>
            <person name="Jogler M."/>
            <person name="Rohde M."/>
            <person name="Petersen J."/>
            <person name="Medema M.H."/>
            <person name="Surup F."/>
            <person name="Jogler C."/>
        </authorList>
    </citation>
    <scope>NUCLEOTIDE SEQUENCE [LARGE SCALE GENOMIC DNA]</scope>
    <source>
        <strain evidence="1 2">Mal15</strain>
    </source>
</reference>
<keyword evidence="2" id="KW-1185">Reference proteome</keyword>
<organism evidence="1 2">
    <name type="scientific">Stieleria maiorica</name>
    <dbReference type="NCBI Taxonomy" id="2795974"/>
    <lineage>
        <taxon>Bacteria</taxon>
        <taxon>Pseudomonadati</taxon>
        <taxon>Planctomycetota</taxon>
        <taxon>Planctomycetia</taxon>
        <taxon>Pirellulales</taxon>
        <taxon>Pirellulaceae</taxon>
        <taxon>Stieleria</taxon>
    </lineage>
</organism>